<dbReference type="eggNOG" id="COG1396">
    <property type="taxonomic scope" value="Bacteria"/>
</dbReference>
<accession>K8WJM9</accession>
<sequence>MYMQKNSEKIHYLIGQRVYKKRKELGYTGSELALLLGVSQQQVSRYERGKNRVDLLHLFQIAIVLNTPMNWFLEDITAQLDYFLTEQNEVSVDETLSTLNMQDAIQLRAETTLNLLES</sequence>
<proteinExistence type="predicted"/>
<dbReference type="RefSeq" id="WP_008912394.1">
    <property type="nucleotide sequence ID" value="NZ_KB233223.1"/>
</dbReference>
<dbReference type="PANTHER" id="PTHR46558">
    <property type="entry name" value="TRACRIPTIONAL REGULATORY PROTEIN-RELATED-RELATED"/>
    <property type="match status" value="1"/>
</dbReference>
<keyword evidence="1" id="KW-0238">DNA-binding</keyword>
<dbReference type="STRING" id="1141662.OOA_11988"/>
<dbReference type="SMART" id="SM00530">
    <property type="entry name" value="HTH_XRE"/>
    <property type="match status" value="1"/>
</dbReference>
<dbReference type="PATRIC" id="fig|1141662.3.peg.2432"/>
<reference evidence="3 4" key="1">
    <citation type="journal article" date="2012" name="BMC Genomics">
        <title>Comparative genomics of bacteria in the genus Providencia isolated from wild Drosophila melanogaster.</title>
        <authorList>
            <person name="Galac M.R."/>
            <person name="Lazzaro B.P."/>
        </authorList>
    </citation>
    <scope>NUCLEOTIDE SEQUENCE [LARGE SCALE GENOMIC DNA]</scope>
    <source>
        <strain evidence="3 4">DSM 19968</strain>
    </source>
</reference>
<keyword evidence="4" id="KW-1185">Reference proteome</keyword>
<dbReference type="PROSITE" id="PS50943">
    <property type="entry name" value="HTH_CROC1"/>
    <property type="match status" value="1"/>
</dbReference>
<dbReference type="AlphaFoldDB" id="K8WJM9"/>
<dbReference type="SUPFAM" id="SSF47413">
    <property type="entry name" value="lambda repressor-like DNA-binding domains"/>
    <property type="match status" value="1"/>
</dbReference>
<dbReference type="PANTHER" id="PTHR46558:SF4">
    <property type="entry name" value="DNA-BIDING PHAGE PROTEIN"/>
    <property type="match status" value="1"/>
</dbReference>
<evidence type="ECO:0000259" key="2">
    <source>
        <dbReference type="PROSITE" id="PS50943"/>
    </source>
</evidence>
<dbReference type="HOGENOM" id="CLU_066192_40_2_6"/>
<protein>
    <recommendedName>
        <fullName evidence="2">HTH cro/C1-type domain-containing protein</fullName>
    </recommendedName>
</protein>
<comment type="caution">
    <text evidence="3">The sequence shown here is derived from an EMBL/GenBank/DDBJ whole genome shotgun (WGS) entry which is preliminary data.</text>
</comment>
<dbReference type="GO" id="GO:0003677">
    <property type="term" value="F:DNA binding"/>
    <property type="evidence" value="ECO:0007669"/>
    <property type="project" value="UniProtKB-KW"/>
</dbReference>
<dbReference type="InterPro" id="IPR010982">
    <property type="entry name" value="Lambda_DNA-bd_dom_sf"/>
</dbReference>
<evidence type="ECO:0000313" key="4">
    <source>
        <dbReference type="Proteomes" id="UP000009336"/>
    </source>
</evidence>
<feature type="domain" description="HTH cro/C1-type" evidence="2">
    <location>
        <begin position="18"/>
        <end position="72"/>
    </location>
</feature>
<dbReference type="Pfam" id="PF01381">
    <property type="entry name" value="HTH_3"/>
    <property type="match status" value="1"/>
</dbReference>
<organism evidence="3 4">
    <name type="scientific">Providencia burhodogranariea DSM 19968</name>
    <dbReference type="NCBI Taxonomy" id="1141662"/>
    <lineage>
        <taxon>Bacteria</taxon>
        <taxon>Pseudomonadati</taxon>
        <taxon>Pseudomonadota</taxon>
        <taxon>Gammaproteobacteria</taxon>
        <taxon>Enterobacterales</taxon>
        <taxon>Morganellaceae</taxon>
        <taxon>Providencia</taxon>
    </lineage>
</organism>
<evidence type="ECO:0000256" key="1">
    <source>
        <dbReference type="ARBA" id="ARBA00023125"/>
    </source>
</evidence>
<name>K8WJM9_9GAMM</name>
<dbReference type="Gene3D" id="1.10.260.40">
    <property type="entry name" value="lambda repressor-like DNA-binding domains"/>
    <property type="match status" value="1"/>
</dbReference>
<gene>
    <name evidence="3" type="ORF">OOA_11988</name>
</gene>
<evidence type="ECO:0000313" key="3">
    <source>
        <dbReference type="EMBL" id="EKT60754.1"/>
    </source>
</evidence>
<dbReference type="EMBL" id="AKKL01000032">
    <property type="protein sequence ID" value="EKT60754.1"/>
    <property type="molecule type" value="Genomic_DNA"/>
</dbReference>
<dbReference type="InterPro" id="IPR001387">
    <property type="entry name" value="Cro/C1-type_HTH"/>
</dbReference>
<dbReference type="CDD" id="cd00093">
    <property type="entry name" value="HTH_XRE"/>
    <property type="match status" value="1"/>
</dbReference>
<dbReference type="Proteomes" id="UP000009336">
    <property type="component" value="Unassembled WGS sequence"/>
</dbReference>